<evidence type="ECO:0000256" key="1">
    <source>
        <dbReference type="SAM" id="SignalP"/>
    </source>
</evidence>
<evidence type="ECO:0000313" key="3">
    <source>
        <dbReference type="Proteomes" id="UP001301653"/>
    </source>
</evidence>
<feature type="signal peptide" evidence="1">
    <location>
        <begin position="1"/>
        <end position="20"/>
    </location>
</feature>
<dbReference type="EMBL" id="JAYFUH010000183">
    <property type="protein sequence ID" value="MEA5668075.1"/>
    <property type="molecule type" value="Genomic_DNA"/>
</dbReference>
<dbReference type="Proteomes" id="UP001301653">
    <property type="component" value="Unassembled WGS sequence"/>
</dbReference>
<name>A0ABU5V6D5_9GAMM</name>
<dbReference type="RefSeq" id="WP_323438863.1">
    <property type="nucleotide sequence ID" value="NZ_JAYFUH010000183.1"/>
</dbReference>
<keyword evidence="1" id="KW-0732">Signal</keyword>
<feature type="chain" id="PRO_5047259531" evidence="1">
    <location>
        <begin position="21"/>
        <end position="316"/>
    </location>
</feature>
<organism evidence="2 3">
    <name type="scientific">Stenotrophomonas capsici</name>
    <dbReference type="NCBI Taxonomy" id="3110230"/>
    <lineage>
        <taxon>Bacteria</taxon>
        <taxon>Pseudomonadati</taxon>
        <taxon>Pseudomonadota</taxon>
        <taxon>Gammaproteobacteria</taxon>
        <taxon>Lysobacterales</taxon>
        <taxon>Lysobacteraceae</taxon>
        <taxon>Stenotrophomonas</taxon>
    </lineage>
</organism>
<evidence type="ECO:0000313" key="2">
    <source>
        <dbReference type="EMBL" id="MEA5668075.1"/>
    </source>
</evidence>
<accession>A0ABU5V6D5</accession>
<comment type="caution">
    <text evidence="2">The sequence shown here is derived from an EMBL/GenBank/DDBJ whole genome shotgun (WGS) entry which is preliminary data.</text>
</comment>
<dbReference type="SUPFAM" id="SSF51445">
    <property type="entry name" value="(Trans)glycosidases"/>
    <property type="match status" value="1"/>
</dbReference>
<sequence>MRSLWAGGLVWLMCALPATAASPASRAFWTWEAESYALVEDPAVAEEAIAYLKPRHVDTLYLYADAYQGRNLIVEQPQLYRAFIERMHAQGMKVYALLGSAYLNTENYVLPSHRAQAEAMFRRVVEYNASVPETARFDGANLDIEPHILDAWDEDTREGLLAGFLDMSDALMRIKHAHGATLSVGPAIPFWLDGIELEWKGRRRPVSEHTIDLYDYVALMDYRDKAEGSDSILSHAASEIAYANQVGRKVVIGLEVSPNEIDKVTFDEEGPKVFEQEVAKVERALRKEPSFAGFAIHHYRAWRRWEAREWDPGQAR</sequence>
<reference evidence="2 3" key="1">
    <citation type="submission" date="2023-12" db="EMBL/GenBank/DDBJ databases">
        <title>Stenotrophomonas guangdongensis sp. nov., isolated from wilted pepper plants (Capsicum annuum).</title>
        <authorList>
            <person name="Qiu M."/>
            <person name="Li Y."/>
            <person name="Liu Q."/>
            <person name="Zhang X."/>
            <person name="Huang Y."/>
            <person name="Guo R."/>
            <person name="Hu M."/>
            <person name="Zhou J."/>
            <person name="Zhou X."/>
        </authorList>
    </citation>
    <scope>NUCLEOTIDE SEQUENCE [LARGE SCALE GENOMIC DNA]</scope>
    <source>
        <strain evidence="2 3">MH1</strain>
    </source>
</reference>
<dbReference type="Gene3D" id="3.20.20.80">
    <property type="entry name" value="Glycosidases"/>
    <property type="match status" value="1"/>
</dbReference>
<gene>
    <name evidence="2" type="ORF">VA603_11065</name>
</gene>
<keyword evidence="3" id="KW-1185">Reference proteome</keyword>
<dbReference type="InterPro" id="IPR017853">
    <property type="entry name" value="GH"/>
</dbReference>
<protein>
    <submittedName>
        <fullName evidence="2">Uncharacterized protein</fullName>
    </submittedName>
</protein>
<proteinExistence type="predicted"/>